<reference evidence="1 2" key="1">
    <citation type="submission" date="2021-06" db="EMBL/GenBank/DDBJ databases">
        <title>Caerostris extrusa draft genome.</title>
        <authorList>
            <person name="Kono N."/>
            <person name="Arakawa K."/>
        </authorList>
    </citation>
    <scope>NUCLEOTIDE SEQUENCE [LARGE SCALE GENOMIC DNA]</scope>
</reference>
<proteinExistence type="predicted"/>
<comment type="caution">
    <text evidence="1">The sequence shown here is derived from an EMBL/GenBank/DDBJ whole genome shotgun (WGS) entry which is preliminary data.</text>
</comment>
<gene>
    <name evidence="1" type="ORF">CEXT_655481</name>
</gene>
<protein>
    <submittedName>
        <fullName evidence="1">Uncharacterized protein</fullName>
    </submittedName>
</protein>
<feature type="non-terminal residue" evidence="1">
    <location>
        <position position="14"/>
    </location>
</feature>
<accession>A0AAV4V1Z1</accession>
<dbReference type="Proteomes" id="UP001054945">
    <property type="component" value="Unassembled WGS sequence"/>
</dbReference>
<organism evidence="1 2">
    <name type="scientific">Caerostris extrusa</name>
    <name type="common">Bark spider</name>
    <name type="synonym">Caerostris bankana</name>
    <dbReference type="NCBI Taxonomy" id="172846"/>
    <lineage>
        <taxon>Eukaryota</taxon>
        <taxon>Metazoa</taxon>
        <taxon>Ecdysozoa</taxon>
        <taxon>Arthropoda</taxon>
        <taxon>Chelicerata</taxon>
        <taxon>Arachnida</taxon>
        <taxon>Araneae</taxon>
        <taxon>Araneomorphae</taxon>
        <taxon>Entelegynae</taxon>
        <taxon>Araneoidea</taxon>
        <taxon>Araneidae</taxon>
        <taxon>Caerostris</taxon>
    </lineage>
</organism>
<sequence>MTRKLACDPNGTKM</sequence>
<name>A0AAV4V1Z1_CAEEX</name>
<evidence type="ECO:0000313" key="2">
    <source>
        <dbReference type="Proteomes" id="UP001054945"/>
    </source>
</evidence>
<keyword evidence="2" id="KW-1185">Reference proteome</keyword>
<evidence type="ECO:0000313" key="1">
    <source>
        <dbReference type="EMBL" id="GIY63858.1"/>
    </source>
</evidence>
<dbReference type="EMBL" id="BPLR01013793">
    <property type="protein sequence ID" value="GIY63858.1"/>
    <property type="molecule type" value="Genomic_DNA"/>
</dbReference>